<evidence type="ECO:0000256" key="1">
    <source>
        <dbReference type="SAM" id="Phobius"/>
    </source>
</evidence>
<accession>A0ABS8WS14</accession>
<keyword evidence="1" id="KW-0472">Membrane</keyword>
<sequence>MTTSKVLTAAVSCVTAVMLVHIIPDLLSVKTRELFLKTRAEELDKENLFVYGYGLCCLDFGVGGCVSFHFCNFRVHASHSQLMEQNIALDVARQAEMAIRALNRWHEFVLYIDLLNCRLIKPIASLKKLSITLALALDLPILAVGDTAALLIQTLLNIIWGNAVKFTKEVIFQGNIWIESEGLGKGTTVTFVVKLGVCNHPNALPLLPMAPRGRLNKGSDDLFRYRQFRVDDGGMSVNVQRYQRSL</sequence>
<dbReference type="PANTHER" id="PTHR24423:SF625">
    <property type="entry name" value="ETHYLENE RESPONSE SENSOR 1"/>
    <property type="match status" value="1"/>
</dbReference>
<protein>
    <submittedName>
        <fullName evidence="2">Uncharacterized protein</fullName>
    </submittedName>
</protein>
<keyword evidence="1" id="KW-0812">Transmembrane</keyword>
<organism evidence="2 3">
    <name type="scientific">Datura stramonium</name>
    <name type="common">Jimsonweed</name>
    <name type="synonym">Common thornapple</name>
    <dbReference type="NCBI Taxonomy" id="4076"/>
    <lineage>
        <taxon>Eukaryota</taxon>
        <taxon>Viridiplantae</taxon>
        <taxon>Streptophyta</taxon>
        <taxon>Embryophyta</taxon>
        <taxon>Tracheophyta</taxon>
        <taxon>Spermatophyta</taxon>
        <taxon>Magnoliopsida</taxon>
        <taxon>eudicotyledons</taxon>
        <taxon>Gunneridae</taxon>
        <taxon>Pentapetalae</taxon>
        <taxon>asterids</taxon>
        <taxon>lamiids</taxon>
        <taxon>Solanales</taxon>
        <taxon>Solanaceae</taxon>
        <taxon>Solanoideae</taxon>
        <taxon>Datureae</taxon>
        <taxon>Datura</taxon>
    </lineage>
</organism>
<feature type="transmembrane region" description="Helical" evidence="1">
    <location>
        <begin position="48"/>
        <end position="70"/>
    </location>
</feature>
<proteinExistence type="predicted"/>
<keyword evidence="3" id="KW-1185">Reference proteome</keyword>
<comment type="caution">
    <text evidence="2">The sequence shown here is derived from an EMBL/GenBank/DDBJ whole genome shotgun (WGS) entry which is preliminary data.</text>
</comment>
<keyword evidence="1" id="KW-1133">Transmembrane helix</keyword>
<dbReference type="PANTHER" id="PTHR24423">
    <property type="entry name" value="TWO-COMPONENT SENSOR HISTIDINE KINASE"/>
    <property type="match status" value="1"/>
</dbReference>
<dbReference type="Proteomes" id="UP000823775">
    <property type="component" value="Unassembled WGS sequence"/>
</dbReference>
<gene>
    <name evidence="2" type="ORF">HAX54_003295</name>
</gene>
<feature type="transmembrane region" description="Helical" evidence="1">
    <location>
        <begin position="6"/>
        <end position="27"/>
    </location>
</feature>
<evidence type="ECO:0000313" key="3">
    <source>
        <dbReference type="Proteomes" id="UP000823775"/>
    </source>
</evidence>
<dbReference type="EMBL" id="JACEIK010011508">
    <property type="protein sequence ID" value="MCE3215727.1"/>
    <property type="molecule type" value="Genomic_DNA"/>
</dbReference>
<evidence type="ECO:0000313" key="2">
    <source>
        <dbReference type="EMBL" id="MCE3215727.1"/>
    </source>
</evidence>
<reference evidence="2 3" key="1">
    <citation type="journal article" date="2021" name="BMC Genomics">
        <title>Datura genome reveals duplications of psychoactive alkaloid biosynthetic genes and high mutation rate following tissue culture.</title>
        <authorList>
            <person name="Rajewski A."/>
            <person name="Carter-House D."/>
            <person name="Stajich J."/>
            <person name="Litt A."/>
        </authorList>
    </citation>
    <scope>NUCLEOTIDE SEQUENCE [LARGE SCALE GENOMIC DNA]</scope>
    <source>
        <strain evidence="2">AR-01</strain>
    </source>
</reference>
<name>A0ABS8WS14_DATST</name>